<dbReference type="InterPro" id="IPR001245">
    <property type="entry name" value="Ser-Thr/Tyr_kinase_cat_dom"/>
</dbReference>
<dbReference type="SUPFAM" id="SSF158745">
    <property type="entry name" value="LanC-like"/>
    <property type="match status" value="1"/>
</dbReference>
<evidence type="ECO:0000259" key="2">
    <source>
        <dbReference type="PROSITE" id="PS50011"/>
    </source>
</evidence>
<dbReference type="PROSITE" id="PS50011">
    <property type="entry name" value="PROTEIN_KINASE_DOM"/>
    <property type="match status" value="1"/>
</dbReference>
<feature type="binding site" evidence="1">
    <location>
        <position position="787"/>
    </location>
    <ligand>
        <name>Zn(2+)</name>
        <dbReference type="ChEBI" id="CHEBI:29105"/>
    </ligand>
</feature>
<dbReference type="GO" id="GO:0005524">
    <property type="term" value="F:ATP binding"/>
    <property type="evidence" value="ECO:0007669"/>
    <property type="project" value="InterPro"/>
</dbReference>
<dbReference type="AlphaFoldDB" id="A0A4R8DH96"/>
<evidence type="ECO:0000256" key="1">
    <source>
        <dbReference type="PIRSR" id="PIRSR607822-1"/>
    </source>
</evidence>
<evidence type="ECO:0000313" key="3">
    <source>
        <dbReference type="EMBL" id="TDW97083.1"/>
    </source>
</evidence>
<dbReference type="InterPro" id="IPR008266">
    <property type="entry name" value="Tyr_kinase_AS"/>
</dbReference>
<dbReference type="GO" id="GO:0005886">
    <property type="term" value="C:plasma membrane"/>
    <property type="evidence" value="ECO:0007669"/>
    <property type="project" value="TreeGrafter"/>
</dbReference>
<keyword evidence="3" id="KW-0723">Serine/threonine-protein kinase</keyword>
<dbReference type="Proteomes" id="UP000294498">
    <property type="component" value="Unassembled WGS sequence"/>
</dbReference>
<dbReference type="InterPro" id="IPR011009">
    <property type="entry name" value="Kinase-like_dom_sf"/>
</dbReference>
<keyword evidence="1" id="KW-0479">Metal-binding</keyword>
<dbReference type="InterPro" id="IPR000719">
    <property type="entry name" value="Prot_kinase_dom"/>
</dbReference>
<dbReference type="GO" id="GO:0046872">
    <property type="term" value="F:metal ion binding"/>
    <property type="evidence" value="ECO:0007669"/>
    <property type="project" value="UniProtKB-KW"/>
</dbReference>
<dbReference type="InterPro" id="IPR012341">
    <property type="entry name" value="6hp_glycosidase-like_sf"/>
</dbReference>
<organism evidence="3 4">
    <name type="scientific">Dinghuibacter silviterrae</name>
    <dbReference type="NCBI Taxonomy" id="1539049"/>
    <lineage>
        <taxon>Bacteria</taxon>
        <taxon>Pseudomonadati</taxon>
        <taxon>Bacteroidota</taxon>
        <taxon>Chitinophagia</taxon>
        <taxon>Chitinophagales</taxon>
        <taxon>Chitinophagaceae</taxon>
        <taxon>Dinghuibacter</taxon>
    </lineage>
</organism>
<dbReference type="SUPFAM" id="SSF56112">
    <property type="entry name" value="Protein kinase-like (PK-like)"/>
    <property type="match status" value="1"/>
</dbReference>
<sequence length="872" mass="99450">MDDTMQILHRIGVSYVQENIYYRVGEVTTEQGWIMHLTCAHPEYFKMLGSILPILGRFGMTYKILRTKELLLKCNEGLFGSQKIGKAISVFVQDISGIHSFLEELLPLAAGYKGPAVLTDIKLADGVYYRYGAFLPIIKTDSWGKRSRYMKNDKGELVADEYAVEPFMPSWEPNPFQYRMFPDPILPSKAHFLRKFKEVKKIKKGVKGEVTKGVYKRLFLFKTPCVIKQGKKGMFVENDLSDARDKIRWQYRLQKRLSRIANVPVSLGCSIQDDDALYAMKYIPGEMLGKYTFDVIKNRPWFDLSLEEKTRLLDYLLRVAEQILRLHRAGYYHRDITGKNFLVDQKDKIWMIDVELSYNYKRKIPSTPFTIGTAGYISPDQRQMQFPHIADDYFAFGALMINSVTGIEPGILNWDYDKRLGEKLSFLLHQPDLEKIILSCVDLNKHRRPNIKEVITSLKKVKDRLVQATSSEESNERYVPVDPGKFNQVIKSFGSALMAHEGKWFTSIKNDFDQYVYPLQDKDVLPSLHNGIAGPLYTLLKAEELGYDVTRAKGNMRVAWEYLIEYAERNMGTLPPGLHFGSTGLALLFAMGVQNGDIAWENDMFSLVDRLAEKRSASWDLMHGLAGEGLALMQIEGLLPGMTRAIEYLQQAATRLIENQAHDGSWLFTGENKERIKYSGFGIGIAGIVYFLLSYGRACEDERAEAAALKGLAYLERVAVKKEGHIAWQNSDKDNKIGVWWSVGGPGIAMAFLRAFEMYGTRKYAEYAESALRIHPERIVSHQLTQCYGLSGLGEIYLDAHRATGNKTWLDRAKWIEGLLWQMYSSNDKGDIFWLLTNYRFPTPELMLGNAGVLHFLMRCASPVNASLPLLV</sequence>
<dbReference type="GO" id="GO:0004674">
    <property type="term" value="F:protein serine/threonine kinase activity"/>
    <property type="evidence" value="ECO:0007669"/>
    <property type="project" value="UniProtKB-KW"/>
</dbReference>
<dbReference type="InterPro" id="IPR057929">
    <property type="entry name" value="RamC_N"/>
</dbReference>
<proteinExistence type="predicted"/>
<name>A0A4R8DH96_9BACT</name>
<dbReference type="Gene3D" id="1.50.10.10">
    <property type="match status" value="1"/>
</dbReference>
<dbReference type="GO" id="GO:0005975">
    <property type="term" value="P:carbohydrate metabolic process"/>
    <property type="evidence" value="ECO:0007669"/>
    <property type="project" value="InterPro"/>
</dbReference>
<dbReference type="Gene3D" id="1.10.510.10">
    <property type="entry name" value="Transferase(Phosphotransferase) domain 1"/>
    <property type="match status" value="1"/>
</dbReference>
<reference evidence="3 4" key="1">
    <citation type="submission" date="2019-03" db="EMBL/GenBank/DDBJ databases">
        <title>Genomic Encyclopedia of Type Strains, Phase IV (KMG-IV): sequencing the most valuable type-strain genomes for metagenomic binning, comparative biology and taxonomic classification.</title>
        <authorList>
            <person name="Goeker M."/>
        </authorList>
    </citation>
    <scope>NUCLEOTIDE SEQUENCE [LARGE SCALE GENOMIC DNA]</scope>
    <source>
        <strain evidence="3 4">DSM 100059</strain>
    </source>
</reference>
<accession>A0A4R8DH96</accession>
<evidence type="ECO:0000313" key="4">
    <source>
        <dbReference type="Proteomes" id="UP000294498"/>
    </source>
</evidence>
<dbReference type="GO" id="GO:0031179">
    <property type="term" value="P:peptide modification"/>
    <property type="evidence" value="ECO:0007669"/>
    <property type="project" value="InterPro"/>
</dbReference>
<keyword evidence="1" id="KW-0862">Zinc</keyword>
<dbReference type="InterPro" id="IPR007822">
    <property type="entry name" value="LANC-like"/>
</dbReference>
<feature type="domain" description="Protein kinase" evidence="2">
    <location>
        <begin position="196"/>
        <end position="466"/>
    </location>
</feature>
<dbReference type="SMART" id="SM00220">
    <property type="entry name" value="S_TKc"/>
    <property type="match status" value="1"/>
</dbReference>
<keyword evidence="3" id="KW-0418">Kinase</keyword>
<comment type="caution">
    <text evidence="3">The sequence shown here is derived from an EMBL/GenBank/DDBJ whole genome shotgun (WGS) entry which is preliminary data.</text>
</comment>
<dbReference type="SMART" id="SM01260">
    <property type="entry name" value="LANC_like"/>
    <property type="match status" value="1"/>
</dbReference>
<keyword evidence="4" id="KW-1185">Reference proteome</keyword>
<dbReference type="Pfam" id="PF25816">
    <property type="entry name" value="RamC_N"/>
    <property type="match status" value="1"/>
</dbReference>
<dbReference type="PANTHER" id="PTHR12736:SF7">
    <property type="entry name" value="LANC-LIKE PROTEIN 3"/>
    <property type="match status" value="1"/>
</dbReference>
<protein>
    <submittedName>
        <fullName evidence="3">Serine/threonine protein kinase</fullName>
    </submittedName>
</protein>
<dbReference type="Pfam" id="PF07714">
    <property type="entry name" value="PK_Tyr_Ser-Thr"/>
    <property type="match status" value="1"/>
</dbReference>
<dbReference type="PROSITE" id="PS00109">
    <property type="entry name" value="PROTEIN_KINASE_TYR"/>
    <property type="match status" value="1"/>
</dbReference>
<dbReference type="EMBL" id="SODV01000002">
    <property type="protein sequence ID" value="TDW97083.1"/>
    <property type="molecule type" value="Genomic_DNA"/>
</dbReference>
<keyword evidence="3" id="KW-0808">Transferase</keyword>
<dbReference type="PRINTS" id="PR01950">
    <property type="entry name" value="LANCSUPER"/>
</dbReference>
<dbReference type="Pfam" id="PF05147">
    <property type="entry name" value="LANC_like"/>
    <property type="match status" value="1"/>
</dbReference>
<gene>
    <name evidence="3" type="ORF">EDB95_4923</name>
</gene>
<dbReference type="PANTHER" id="PTHR12736">
    <property type="entry name" value="LANC-LIKE PROTEIN"/>
    <property type="match status" value="1"/>
</dbReference>